<proteinExistence type="predicted"/>
<gene>
    <name evidence="2" type="ORF">ACFS29_19430</name>
</gene>
<keyword evidence="1" id="KW-0175">Coiled coil</keyword>
<evidence type="ECO:0000313" key="3">
    <source>
        <dbReference type="Proteomes" id="UP001597548"/>
    </source>
</evidence>
<evidence type="ECO:0000256" key="1">
    <source>
        <dbReference type="SAM" id="Coils"/>
    </source>
</evidence>
<dbReference type="EMBL" id="JBHUOS010000016">
    <property type="protein sequence ID" value="MFD2917834.1"/>
    <property type="molecule type" value="Genomic_DNA"/>
</dbReference>
<dbReference type="RefSeq" id="WP_194506949.1">
    <property type="nucleotide sequence ID" value="NZ_JADILU010000002.1"/>
</dbReference>
<sequence length="293" mass="32972">MENSKSKSTGLKIALGILLALFLGTGFYTSKLYKEKKENEASLTREKEQVMADLNTMAKQYDVVIGENEESNERLEEARGRIQGLMDSLKISQNSVSSLWRYKKKFMALQEEMNVLMTENGKLKVENSLLASTLDSTNVQLAERTVFTDSLLVQNTQLAEVVENAAVLQTTDLKGFGVIERSSGKLIPTERAGRSDKIRVCYTVAKNRLVGSGDKELYVQVLDPKNNVIGSNDQVQFGDTVLNYSLISKFNYENRNLNICEFVAPNDEFEKGRYIINVFNNKELISSSEFTLK</sequence>
<feature type="coiled-coil region" evidence="1">
    <location>
        <begin position="33"/>
        <end position="88"/>
    </location>
</feature>
<accession>A0ABW5ZXS3</accession>
<protein>
    <submittedName>
        <fullName evidence="2">Chromosome partitioning protein ParA</fullName>
    </submittedName>
</protein>
<keyword evidence="3" id="KW-1185">Reference proteome</keyword>
<dbReference type="Proteomes" id="UP001597548">
    <property type="component" value="Unassembled WGS sequence"/>
</dbReference>
<evidence type="ECO:0000313" key="2">
    <source>
        <dbReference type="EMBL" id="MFD2917834.1"/>
    </source>
</evidence>
<comment type="caution">
    <text evidence="2">The sequence shown here is derived from an EMBL/GenBank/DDBJ whole genome shotgun (WGS) entry which is preliminary data.</text>
</comment>
<organism evidence="2 3">
    <name type="scientific">Psychroserpens luteus</name>
    <dbReference type="NCBI Taxonomy" id="1434066"/>
    <lineage>
        <taxon>Bacteria</taxon>
        <taxon>Pseudomonadati</taxon>
        <taxon>Bacteroidota</taxon>
        <taxon>Flavobacteriia</taxon>
        <taxon>Flavobacteriales</taxon>
        <taxon>Flavobacteriaceae</taxon>
        <taxon>Psychroserpens</taxon>
    </lineage>
</organism>
<name>A0ABW5ZXS3_9FLAO</name>
<reference evidence="3" key="1">
    <citation type="journal article" date="2019" name="Int. J. Syst. Evol. Microbiol.">
        <title>The Global Catalogue of Microorganisms (GCM) 10K type strain sequencing project: providing services to taxonomists for standard genome sequencing and annotation.</title>
        <authorList>
            <consortium name="The Broad Institute Genomics Platform"/>
            <consortium name="The Broad Institute Genome Sequencing Center for Infectious Disease"/>
            <person name="Wu L."/>
            <person name="Ma J."/>
        </authorList>
    </citation>
    <scope>NUCLEOTIDE SEQUENCE [LARGE SCALE GENOMIC DNA]</scope>
    <source>
        <strain evidence="3">KCTC 32514</strain>
    </source>
</reference>